<dbReference type="AlphaFoldDB" id="A0A1G6GCG6"/>
<dbReference type="PROSITE" id="PS51257">
    <property type="entry name" value="PROKAR_LIPOPROTEIN"/>
    <property type="match status" value="1"/>
</dbReference>
<dbReference type="Pfam" id="PF14903">
    <property type="entry name" value="WG_beta_rep"/>
    <property type="match status" value="1"/>
</dbReference>
<reference evidence="2" key="3">
    <citation type="submission" date="2022-10" db="EMBL/GenBank/DDBJ databases">
        <title>Human gut microbiome strain richness.</title>
        <authorList>
            <person name="Chen-Liaw A."/>
        </authorList>
    </citation>
    <scope>NUCLEOTIDE SEQUENCE</scope>
    <source>
        <strain evidence="2">RTP21484st1_H8_RTP21484_190118</strain>
    </source>
</reference>
<evidence type="ECO:0000313" key="6">
    <source>
        <dbReference type="Proteomes" id="UP000183670"/>
    </source>
</evidence>
<evidence type="ECO:0000313" key="7">
    <source>
        <dbReference type="Proteomes" id="UP000478493"/>
    </source>
</evidence>
<dbReference type="EMBL" id="JAQQPO010000009">
    <property type="protein sequence ID" value="MDC7958340.1"/>
    <property type="molecule type" value="Genomic_DNA"/>
</dbReference>
<organism evidence="3 6">
    <name type="scientific">Bacteroides ovatus</name>
    <dbReference type="NCBI Taxonomy" id="28116"/>
    <lineage>
        <taxon>Bacteria</taxon>
        <taxon>Pseudomonadati</taxon>
        <taxon>Bacteroidota</taxon>
        <taxon>Bacteroidia</taxon>
        <taxon>Bacteroidales</taxon>
        <taxon>Bacteroidaceae</taxon>
        <taxon>Bacteroides</taxon>
    </lineage>
</organism>
<protein>
    <submittedName>
        <fullName evidence="3">WG containing repeat-containing protein</fullName>
    </submittedName>
    <submittedName>
        <fullName evidence="1">WG repeat-containing protein</fullName>
    </submittedName>
</protein>
<evidence type="ECO:0000313" key="1">
    <source>
        <dbReference type="EMBL" id="KAA4538372.1"/>
    </source>
</evidence>
<proteinExistence type="predicted"/>
<dbReference type="RefSeq" id="WP_004306593.1">
    <property type="nucleotide sequence ID" value="NZ_CABKQC010000009.1"/>
</dbReference>
<sequence>MKLKSLYALLFCIFMTGCLDGQKQSDHSILIAYMSTEYPELGSSVCYLNEQGDTIVPFGKYHYGGSDTIRHIGFVMEPHKPGWTTINNKGEKLFYAFSFDNGPDYVEEGLFRIINDEMLMGFADTLGNVIIKPQFAFVCPFKDGKAEVTYTGEKKALDDYGEHWTWQSDDWFYIDKNGNKLK</sequence>
<dbReference type="EMBL" id="VWGP01000005">
    <property type="protein sequence ID" value="KAA4538372.1"/>
    <property type="molecule type" value="Genomic_DNA"/>
</dbReference>
<reference evidence="5 6" key="1">
    <citation type="submission" date="2016-10" db="EMBL/GenBank/DDBJ databases">
        <authorList>
            <person name="de Groot N.N."/>
        </authorList>
    </citation>
    <scope>NUCLEOTIDE SEQUENCE [LARGE SCALE GENOMIC DNA]</scope>
    <source>
        <strain evidence="3 6">NLAE-zl-C500</strain>
        <strain evidence="4 5">NLAE-zl-C57</strain>
    </source>
</reference>
<accession>A0A1G6GCG6</accession>
<evidence type="ECO:0000313" key="2">
    <source>
        <dbReference type="EMBL" id="MDC7958340.1"/>
    </source>
</evidence>
<dbReference type="Proteomes" id="UP000181870">
    <property type="component" value="Unassembled WGS sequence"/>
</dbReference>
<dbReference type="Proteomes" id="UP000478493">
    <property type="component" value="Unassembled WGS sequence"/>
</dbReference>
<evidence type="ECO:0000313" key="3">
    <source>
        <dbReference type="EMBL" id="SDB79533.1"/>
    </source>
</evidence>
<dbReference type="EMBL" id="FMYE01000086">
    <property type="protein sequence ID" value="SDB79533.1"/>
    <property type="molecule type" value="Genomic_DNA"/>
</dbReference>
<dbReference type="Proteomes" id="UP001215078">
    <property type="component" value="Unassembled WGS sequence"/>
</dbReference>
<dbReference type="EMBL" id="FNDO01000075">
    <property type="protein sequence ID" value="SDI78069.1"/>
    <property type="molecule type" value="Genomic_DNA"/>
</dbReference>
<name>A0A1G6GCG6_BACOV</name>
<dbReference type="Proteomes" id="UP000183670">
    <property type="component" value="Unassembled WGS sequence"/>
</dbReference>
<evidence type="ECO:0000313" key="5">
    <source>
        <dbReference type="Proteomes" id="UP000181870"/>
    </source>
</evidence>
<evidence type="ECO:0000313" key="4">
    <source>
        <dbReference type="EMBL" id="SDI78069.1"/>
    </source>
</evidence>
<dbReference type="InterPro" id="IPR032774">
    <property type="entry name" value="WG_beta_rep"/>
</dbReference>
<gene>
    <name evidence="1" type="ORF">F3B85_09020</name>
    <name evidence="2" type="ORF">PQ628_08965</name>
    <name evidence="3" type="ORF">SAMN05192581_10862</name>
    <name evidence="4" type="ORF">SAMN05192582_10752</name>
</gene>
<reference evidence="1 7" key="2">
    <citation type="journal article" date="2019" name="Nat. Med.">
        <title>A library of human gut bacterial isolates paired with longitudinal multiomics data enables mechanistic microbiome research.</title>
        <authorList>
            <person name="Poyet M."/>
            <person name="Groussin M."/>
            <person name="Gibbons S.M."/>
            <person name="Avila-Pacheco J."/>
            <person name="Jiang X."/>
            <person name="Kearney S.M."/>
            <person name="Perrotta A.R."/>
            <person name="Berdy B."/>
            <person name="Zhao S."/>
            <person name="Lieberman T.D."/>
            <person name="Swanson P.K."/>
            <person name="Smith M."/>
            <person name="Roesemann S."/>
            <person name="Alexander J.E."/>
            <person name="Rich S.A."/>
            <person name="Livny J."/>
            <person name="Vlamakis H."/>
            <person name="Clish C."/>
            <person name="Bullock K."/>
            <person name="Deik A."/>
            <person name="Scott J."/>
            <person name="Pierce K.A."/>
            <person name="Xavier R.J."/>
            <person name="Alm E.J."/>
        </authorList>
    </citation>
    <scope>NUCLEOTIDE SEQUENCE [LARGE SCALE GENOMIC DNA]</scope>
    <source>
        <strain evidence="1 7">BIOML-A41</strain>
    </source>
</reference>